<protein>
    <submittedName>
        <fullName evidence="1">Uncharacterized protein</fullName>
    </submittedName>
</protein>
<proteinExistence type="predicted"/>
<organism evidence="1 2">
    <name type="scientific">Vaccinium darrowii</name>
    <dbReference type="NCBI Taxonomy" id="229202"/>
    <lineage>
        <taxon>Eukaryota</taxon>
        <taxon>Viridiplantae</taxon>
        <taxon>Streptophyta</taxon>
        <taxon>Embryophyta</taxon>
        <taxon>Tracheophyta</taxon>
        <taxon>Spermatophyta</taxon>
        <taxon>Magnoliopsida</taxon>
        <taxon>eudicotyledons</taxon>
        <taxon>Gunneridae</taxon>
        <taxon>Pentapetalae</taxon>
        <taxon>asterids</taxon>
        <taxon>Ericales</taxon>
        <taxon>Ericaceae</taxon>
        <taxon>Vaccinioideae</taxon>
        <taxon>Vaccinieae</taxon>
        <taxon>Vaccinium</taxon>
    </lineage>
</organism>
<dbReference type="Proteomes" id="UP000828048">
    <property type="component" value="Chromosome 2"/>
</dbReference>
<evidence type="ECO:0000313" key="2">
    <source>
        <dbReference type="Proteomes" id="UP000828048"/>
    </source>
</evidence>
<sequence length="255" mass="28669">MILRLLKVMLPPDAKLPKNCYEAKKIIKDLGLNYEKIHACPNDCMLFWKEHANDYFCKCGACPNGFAPSRAMLYNQLTQGQTPDGTTISEVASANIEKMQDLLKSRPNSLEGNSKGSIYWSQNDIYSQVITKKERHGRRCGCGFGYTAKSNNLTFNGPLSFNVVDEQERMRDKETVSKLEETVQAQADEMQAQAREMSTLKEQVALLMRLMPGVTGLQVRDGCNDPPDEASPRTHQRSSHASHDFECSPQGNRMI</sequence>
<keyword evidence="2" id="KW-1185">Reference proteome</keyword>
<reference evidence="1 2" key="1">
    <citation type="journal article" date="2021" name="Hortic Res">
        <title>High-quality reference genome and annotation aids understanding of berry development for evergreen blueberry (Vaccinium darrowii).</title>
        <authorList>
            <person name="Yu J."/>
            <person name="Hulse-Kemp A.M."/>
            <person name="Babiker E."/>
            <person name="Staton M."/>
        </authorList>
    </citation>
    <scope>NUCLEOTIDE SEQUENCE [LARGE SCALE GENOMIC DNA]</scope>
    <source>
        <strain evidence="2">cv. NJ 8807/NJ 8810</strain>
        <tissue evidence="1">Young leaf</tissue>
    </source>
</reference>
<dbReference type="EMBL" id="CM037152">
    <property type="protein sequence ID" value="KAH7835012.1"/>
    <property type="molecule type" value="Genomic_DNA"/>
</dbReference>
<evidence type="ECO:0000313" key="1">
    <source>
        <dbReference type="EMBL" id="KAH7835012.1"/>
    </source>
</evidence>
<gene>
    <name evidence="1" type="ORF">Vadar_022043</name>
</gene>
<comment type="caution">
    <text evidence="1">The sequence shown here is derived from an EMBL/GenBank/DDBJ whole genome shotgun (WGS) entry which is preliminary data.</text>
</comment>
<accession>A0ACB7X2U6</accession>
<name>A0ACB7X2U6_9ERIC</name>